<sequence>MAQAVKIDAAQAMKMGNKLPHVVGSEEKTKVVPANKLDYADPQAWKFYRDTAEFVGGSDPTVQGVYGVEELDSGKTYEVSFYVSVMNLPVSNPVTLTLELPNRKKQENTVDITVNPLVWQEVSVGKFENKFPYGDIKFKFSGVSGDTWRGLLLKGVHITSSS</sequence>
<name>A0A166IHC0_DAUCS</name>
<evidence type="ECO:0000313" key="3">
    <source>
        <dbReference type="Proteomes" id="UP000077755"/>
    </source>
</evidence>
<evidence type="ECO:0008006" key="4">
    <source>
        <dbReference type="Google" id="ProtNLM"/>
    </source>
</evidence>
<evidence type="ECO:0000313" key="1">
    <source>
        <dbReference type="EMBL" id="KZN11131.1"/>
    </source>
</evidence>
<reference evidence="1" key="1">
    <citation type="journal article" date="2016" name="Nat. Genet.">
        <title>A high-quality carrot genome assembly provides new insights into carotenoid accumulation and asterid genome evolution.</title>
        <authorList>
            <person name="Iorizzo M."/>
            <person name="Ellison S."/>
            <person name="Senalik D."/>
            <person name="Zeng P."/>
            <person name="Satapoomin P."/>
            <person name="Huang J."/>
            <person name="Bowman M."/>
            <person name="Iovene M."/>
            <person name="Sanseverino W."/>
            <person name="Cavagnaro P."/>
            <person name="Yildiz M."/>
            <person name="Macko-Podgorni A."/>
            <person name="Moranska E."/>
            <person name="Grzebelus E."/>
            <person name="Grzebelus D."/>
            <person name="Ashrafi H."/>
            <person name="Zheng Z."/>
            <person name="Cheng S."/>
            <person name="Spooner D."/>
            <person name="Van Deynze A."/>
            <person name="Simon P."/>
        </authorList>
    </citation>
    <scope>NUCLEOTIDE SEQUENCE [LARGE SCALE GENOMIC DNA]</scope>
    <source>
        <tissue evidence="1">Leaf</tissue>
    </source>
</reference>
<dbReference type="InterPro" id="IPR025886">
    <property type="entry name" value="PP2-like"/>
</dbReference>
<proteinExistence type="predicted"/>
<dbReference type="EMBL" id="CP093343">
    <property type="protein sequence ID" value="WOG84835.1"/>
    <property type="molecule type" value="Genomic_DNA"/>
</dbReference>
<gene>
    <name evidence="1" type="ORF">DCAR_003787</name>
    <name evidence="2" type="ORF">DCAR_0104020</name>
</gene>
<protein>
    <recommendedName>
        <fullName evidence="4">CBM-cenC domain-containing protein</fullName>
    </recommendedName>
</protein>
<reference evidence="2" key="2">
    <citation type="submission" date="2022-03" db="EMBL/GenBank/DDBJ databases">
        <title>Draft title - Genomic analysis of global carrot germplasm unveils the trajectory of domestication and the origin of high carotenoid orange carrot.</title>
        <authorList>
            <person name="Iorizzo M."/>
            <person name="Ellison S."/>
            <person name="Senalik D."/>
            <person name="Macko-Podgorni A."/>
            <person name="Grzebelus D."/>
            <person name="Bostan H."/>
            <person name="Rolling W."/>
            <person name="Curaba J."/>
            <person name="Simon P."/>
        </authorList>
    </citation>
    <scope>NUCLEOTIDE SEQUENCE</scope>
    <source>
        <tissue evidence="2">Leaf</tissue>
    </source>
</reference>
<dbReference type="Gramene" id="KZN11131">
    <property type="protein sequence ID" value="KZN11131"/>
    <property type="gene ID" value="DCAR_003787"/>
</dbReference>
<dbReference type="AlphaFoldDB" id="A0A166IHC0"/>
<keyword evidence="3" id="KW-1185">Reference proteome</keyword>
<evidence type="ECO:0000313" key="2">
    <source>
        <dbReference type="EMBL" id="WOG84835.1"/>
    </source>
</evidence>
<organism evidence="1">
    <name type="scientific">Daucus carota subsp. sativus</name>
    <name type="common">Carrot</name>
    <dbReference type="NCBI Taxonomy" id="79200"/>
    <lineage>
        <taxon>Eukaryota</taxon>
        <taxon>Viridiplantae</taxon>
        <taxon>Streptophyta</taxon>
        <taxon>Embryophyta</taxon>
        <taxon>Tracheophyta</taxon>
        <taxon>Spermatophyta</taxon>
        <taxon>Magnoliopsida</taxon>
        <taxon>eudicotyledons</taxon>
        <taxon>Gunneridae</taxon>
        <taxon>Pentapetalae</taxon>
        <taxon>asterids</taxon>
        <taxon>campanulids</taxon>
        <taxon>Apiales</taxon>
        <taxon>Apiaceae</taxon>
        <taxon>Apioideae</taxon>
        <taxon>Scandiceae</taxon>
        <taxon>Daucinae</taxon>
        <taxon>Daucus</taxon>
        <taxon>Daucus sect. Daucus</taxon>
    </lineage>
</organism>
<accession>A0A166IHC0</accession>
<dbReference type="Proteomes" id="UP000077755">
    <property type="component" value="Chromosome 1"/>
</dbReference>
<dbReference type="EMBL" id="LNRQ01000001">
    <property type="protein sequence ID" value="KZN11131.1"/>
    <property type="molecule type" value="Genomic_DNA"/>
</dbReference>
<dbReference type="Pfam" id="PF14299">
    <property type="entry name" value="PP2"/>
    <property type="match status" value="1"/>
</dbReference>
<dbReference type="KEGG" id="dcr:108214057"/>